<dbReference type="EMBL" id="BMVP01000024">
    <property type="protein sequence ID" value="GHB83896.1"/>
    <property type="molecule type" value="Genomic_DNA"/>
</dbReference>
<dbReference type="Proteomes" id="UP000642673">
    <property type="component" value="Unassembled WGS sequence"/>
</dbReference>
<evidence type="ECO:0000259" key="2">
    <source>
        <dbReference type="Pfam" id="PF01425"/>
    </source>
</evidence>
<keyword evidence="4" id="KW-1185">Reference proteome</keyword>
<dbReference type="InterPro" id="IPR020556">
    <property type="entry name" value="Amidase_CS"/>
</dbReference>
<dbReference type="PROSITE" id="PS00571">
    <property type="entry name" value="AMIDASES"/>
    <property type="match status" value="1"/>
</dbReference>
<organism evidence="3 4">
    <name type="scientific">Streptomyces cirratus</name>
    <dbReference type="NCBI Taxonomy" id="68187"/>
    <lineage>
        <taxon>Bacteria</taxon>
        <taxon>Bacillati</taxon>
        <taxon>Actinomycetota</taxon>
        <taxon>Actinomycetes</taxon>
        <taxon>Kitasatosporales</taxon>
        <taxon>Streptomycetaceae</taxon>
        <taxon>Streptomyces</taxon>
    </lineage>
</organism>
<accession>A0ABQ3F234</accession>
<evidence type="ECO:0000313" key="4">
    <source>
        <dbReference type="Proteomes" id="UP000642673"/>
    </source>
</evidence>
<gene>
    <name evidence="3" type="ORF">GCM10010347_63510</name>
</gene>
<dbReference type="InterPro" id="IPR023631">
    <property type="entry name" value="Amidase_dom"/>
</dbReference>
<dbReference type="InterPro" id="IPR000120">
    <property type="entry name" value="Amidase"/>
</dbReference>
<feature type="compositionally biased region" description="Low complexity" evidence="1">
    <location>
        <begin position="509"/>
        <end position="524"/>
    </location>
</feature>
<dbReference type="Gene3D" id="3.90.1300.10">
    <property type="entry name" value="Amidase signature (AS) domain"/>
    <property type="match status" value="1"/>
</dbReference>
<proteinExistence type="predicted"/>
<feature type="domain" description="Amidase" evidence="2">
    <location>
        <begin position="24"/>
        <end position="437"/>
    </location>
</feature>
<evidence type="ECO:0000256" key="1">
    <source>
        <dbReference type="SAM" id="MobiDB-lite"/>
    </source>
</evidence>
<dbReference type="Pfam" id="PF01425">
    <property type="entry name" value="Amidase"/>
    <property type="match status" value="1"/>
</dbReference>
<dbReference type="PANTHER" id="PTHR11895:SF176">
    <property type="entry name" value="AMIDASE AMID-RELATED"/>
    <property type="match status" value="1"/>
</dbReference>
<name>A0ABQ3F234_9ACTN</name>
<dbReference type="PANTHER" id="PTHR11895">
    <property type="entry name" value="TRANSAMIDASE"/>
    <property type="match status" value="1"/>
</dbReference>
<feature type="region of interest" description="Disordered" evidence="1">
    <location>
        <begin position="430"/>
        <end position="549"/>
    </location>
</feature>
<reference evidence="4" key="1">
    <citation type="journal article" date="2019" name="Int. J. Syst. Evol. Microbiol.">
        <title>The Global Catalogue of Microorganisms (GCM) 10K type strain sequencing project: providing services to taxonomists for standard genome sequencing and annotation.</title>
        <authorList>
            <consortium name="The Broad Institute Genomics Platform"/>
            <consortium name="The Broad Institute Genome Sequencing Center for Infectious Disease"/>
            <person name="Wu L."/>
            <person name="Ma J."/>
        </authorList>
    </citation>
    <scope>NUCLEOTIDE SEQUENCE [LARGE SCALE GENOMIC DNA]</scope>
    <source>
        <strain evidence="4">JCM 4738</strain>
    </source>
</reference>
<sequence length="549" mass="57630">MQPYELPLAAAADAIRARRLSPVELVDSVLDRIEKVEPHLGAYVTVTAEQARRAASEAEHEAAHGRYRGPLHGIPMGLKDLIDVAGMATTASSRVRADHRATTDSTVAARLSEAGAVLIGKTHTHEFAFGLTTPQTRNAWDRGRVAGGSSGGSAVAVASGTATFALGTDTGGSIRVPAALNGVVGLKPTYGLVPRHGVISLSWSLDHVGPIARTVEDAALVLTALAGHDPRDPASLSVPATDYRPGAGTDLTGLRIGLPRTYYFDHVHPRVEAAVRHAIGQLEALGARLVEVDIPMTRYIQATQWGLMVPEAGAYHEGNLRTVPEQYQEDVRILLEASELMSAGDYVRAQRARTLMRAEWARLLDQVDVIAAPSVPMPAVGADEATVTWPDGAVEGVSDAYVRLCAPANITGVPALTVPVGHDSAGMPIGMQLLGRPPRRAHAPAGRPRLRADAAGSGNRHSGLSERPGRRVLAGSAIRGGGVPAKGSAAAGSDQRASRTGRPTRWSEAATSAAPSPQGSAAGTWPRSSHRRISPQSSTTPKGARVRRR</sequence>
<dbReference type="SUPFAM" id="SSF75304">
    <property type="entry name" value="Amidase signature (AS) enzymes"/>
    <property type="match status" value="1"/>
</dbReference>
<protein>
    <submittedName>
        <fullName evidence="3">Amidase</fullName>
    </submittedName>
</protein>
<evidence type="ECO:0000313" key="3">
    <source>
        <dbReference type="EMBL" id="GHB83896.1"/>
    </source>
</evidence>
<dbReference type="InterPro" id="IPR036928">
    <property type="entry name" value="AS_sf"/>
</dbReference>
<comment type="caution">
    <text evidence="3">The sequence shown here is derived from an EMBL/GenBank/DDBJ whole genome shotgun (WGS) entry which is preliminary data.</text>
</comment>